<accession>A0A9D4USI8</accession>
<dbReference type="Proteomes" id="UP000886520">
    <property type="component" value="Chromosome 11"/>
</dbReference>
<keyword evidence="2" id="KW-1185">Reference proteome</keyword>
<name>A0A9D4USI8_ADICA</name>
<dbReference type="AlphaFoldDB" id="A0A9D4USI8"/>
<reference evidence="1" key="1">
    <citation type="submission" date="2021-01" db="EMBL/GenBank/DDBJ databases">
        <title>Adiantum capillus-veneris genome.</title>
        <authorList>
            <person name="Fang Y."/>
            <person name="Liao Q."/>
        </authorList>
    </citation>
    <scope>NUCLEOTIDE SEQUENCE</scope>
    <source>
        <strain evidence="1">H3</strain>
        <tissue evidence="1">Leaf</tissue>
    </source>
</reference>
<protein>
    <submittedName>
        <fullName evidence="1">Uncharacterized protein</fullName>
    </submittedName>
</protein>
<comment type="caution">
    <text evidence="1">The sequence shown here is derived from an EMBL/GenBank/DDBJ whole genome shotgun (WGS) entry which is preliminary data.</text>
</comment>
<gene>
    <name evidence="1" type="ORF">GOP47_0011307</name>
</gene>
<dbReference type="EMBL" id="JABFUD020000011">
    <property type="protein sequence ID" value="KAI5073294.1"/>
    <property type="molecule type" value="Genomic_DNA"/>
</dbReference>
<proteinExistence type="predicted"/>
<organism evidence="1 2">
    <name type="scientific">Adiantum capillus-veneris</name>
    <name type="common">Maidenhair fern</name>
    <dbReference type="NCBI Taxonomy" id="13818"/>
    <lineage>
        <taxon>Eukaryota</taxon>
        <taxon>Viridiplantae</taxon>
        <taxon>Streptophyta</taxon>
        <taxon>Embryophyta</taxon>
        <taxon>Tracheophyta</taxon>
        <taxon>Polypodiopsida</taxon>
        <taxon>Polypodiidae</taxon>
        <taxon>Polypodiales</taxon>
        <taxon>Pteridineae</taxon>
        <taxon>Pteridaceae</taxon>
        <taxon>Vittarioideae</taxon>
        <taxon>Adiantum</taxon>
    </lineage>
</organism>
<sequence>MSRLCPGGMICLPICAAKLWPLPTTADLFALSWHAISVVCIVCTPLQQGSHSIQHGCMETQPRGAFEITERYYLSYLSALQVNMPLGSGAFPTNKRGSHQFLKVFPK</sequence>
<evidence type="ECO:0000313" key="1">
    <source>
        <dbReference type="EMBL" id="KAI5073294.1"/>
    </source>
</evidence>
<evidence type="ECO:0000313" key="2">
    <source>
        <dbReference type="Proteomes" id="UP000886520"/>
    </source>
</evidence>